<organism evidence="2 3">
    <name type="scientific">Providencia rettgeri</name>
    <dbReference type="NCBI Taxonomy" id="587"/>
    <lineage>
        <taxon>Bacteria</taxon>
        <taxon>Pseudomonadati</taxon>
        <taxon>Pseudomonadota</taxon>
        <taxon>Gammaproteobacteria</taxon>
        <taxon>Enterobacterales</taxon>
        <taxon>Morganellaceae</taxon>
        <taxon>Providencia</taxon>
    </lineage>
</organism>
<keyword evidence="1" id="KW-0175">Coiled coil</keyword>
<proteinExistence type="predicted"/>
<dbReference type="Proteomes" id="UP000216001">
    <property type="component" value="Unassembled WGS sequence"/>
</dbReference>
<gene>
    <name evidence="2" type="ORF">CHI95_22740</name>
</gene>
<evidence type="ECO:0000313" key="2">
    <source>
        <dbReference type="EMBL" id="OZS72323.1"/>
    </source>
</evidence>
<feature type="coiled-coil region" evidence="1">
    <location>
        <begin position="23"/>
        <end position="71"/>
    </location>
</feature>
<comment type="caution">
    <text evidence="2">The sequence shown here is derived from an EMBL/GenBank/DDBJ whole genome shotgun (WGS) entry which is preliminary data.</text>
</comment>
<dbReference type="AlphaFoldDB" id="A0A264VLX9"/>
<dbReference type="RefSeq" id="WP_094963048.1">
    <property type="nucleotide sequence ID" value="NZ_NOWC01000040.1"/>
</dbReference>
<reference evidence="2 3" key="1">
    <citation type="submission" date="2017-07" db="EMBL/GenBank/DDBJ databases">
        <title>blaIMP-27 on transferable plasmids in Proteus mirabilis and Providencia rettgeri.</title>
        <authorList>
            <person name="Potter R."/>
        </authorList>
    </citation>
    <scope>NUCLEOTIDE SEQUENCE [LARGE SCALE GENOMIC DNA]</scope>
    <source>
        <strain evidence="2 3">PR1</strain>
    </source>
</reference>
<name>A0A264VLX9_PRORE</name>
<sequence length="137" mass="15514">MEVKSFFSPVRKAIDALSSIKTNEVLRERLVFINEQIDVLQKAHESAIKEIAELKVKNAELEKEVAANRVKDEFIFHHTAAFRKIPSGGYARSAYCPNCFKAVGSFFNDMPFHCDTCGWSSDFLGRELNKVIDSIPD</sequence>
<accession>A0A264VLX9</accession>
<protein>
    <submittedName>
        <fullName evidence="2">Uncharacterized protein</fullName>
    </submittedName>
</protein>
<dbReference type="EMBL" id="NOWC01000040">
    <property type="protein sequence ID" value="OZS72323.1"/>
    <property type="molecule type" value="Genomic_DNA"/>
</dbReference>
<evidence type="ECO:0000256" key="1">
    <source>
        <dbReference type="SAM" id="Coils"/>
    </source>
</evidence>
<evidence type="ECO:0000313" key="3">
    <source>
        <dbReference type="Proteomes" id="UP000216001"/>
    </source>
</evidence>